<dbReference type="Proteomes" id="UP000799302">
    <property type="component" value="Unassembled WGS sequence"/>
</dbReference>
<dbReference type="GO" id="GO:0034715">
    <property type="term" value="C:pICln-Sm protein complex"/>
    <property type="evidence" value="ECO:0007669"/>
    <property type="project" value="TreeGrafter"/>
</dbReference>
<sequence>MAIEAVGTAPTKESFKPLTEHQAQTPETFFGGQPILYLHCPKSRVLVSKSQLEENPLLKDLQVTASSEVEGSDEIIIPDVDIWVSSQNLTLFAPQKSGISISYPSIALHALGTHNSPSNAGDSGQVVFLQVNLHNQDTINSDDDIKTLDLSLHVTDIAQPEQQPQADGSEPPSAVKALFEALSTCADLHPDPEEQGSDAEQEPEPGAGGWITAENMNDFMDADGNFVGIGTLGAGAGAVHARQDDDEHENGVNGKEETEETKWQRTE</sequence>
<protein>
    <recommendedName>
        <fullName evidence="8">Regulator of volume decrease after cellular swelling-domain-containing protein</fullName>
    </recommendedName>
</protein>
<dbReference type="PANTHER" id="PTHR21399">
    <property type="entry name" value="CHLORIDE CONDUCTANCE REGULATORY PROTEIN ICLN"/>
    <property type="match status" value="1"/>
</dbReference>
<dbReference type="InterPro" id="IPR011993">
    <property type="entry name" value="PH-like_dom_sf"/>
</dbReference>
<evidence type="ECO:0000256" key="4">
    <source>
        <dbReference type="ARBA" id="ARBA00023242"/>
    </source>
</evidence>
<feature type="compositionally biased region" description="Acidic residues" evidence="5">
    <location>
        <begin position="193"/>
        <end position="203"/>
    </location>
</feature>
<evidence type="ECO:0000256" key="1">
    <source>
        <dbReference type="ARBA" id="ARBA00004123"/>
    </source>
</evidence>
<dbReference type="PANTHER" id="PTHR21399:SF0">
    <property type="entry name" value="METHYLOSOME SUBUNIT PICLN"/>
    <property type="match status" value="1"/>
</dbReference>
<feature type="region of interest" description="Disordered" evidence="5">
    <location>
        <begin position="187"/>
        <end position="212"/>
    </location>
</feature>
<dbReference type="Pfam" id="PF03517">
    <property type="entry name" value="Voldacs"/>
    <property type="match status" value="1"/>
</dbReference>
<evidence type="ECO:0000256" key="5">
    <source>
        <dbReference type="SAM" id="MobiDB-lite"/>
    </source>
</evidence>
<name>A0A6A6TUP1_9PEZI</name>
<dbReference type="GO" id="GO:0045292">
    <property type="term" value="P:mRNA cis splicing, via spliceosome"/>
    <property type="evidence" value="ECO:0007669"/>
    <property type="project" value="TreeGrafter"/>
</dbReference>
<dbReference type="GO" id="GO:0005829">
    <property type="term" value="C:cytosol"/>
    <property type="evidence" value="ECO:0007669"/>
    <property type="project" value="TreeGrafter"/>
</dbReference>
<reference evidence="6" key="1">
    <citation type="journal article" date="2020" name="Stud. Mycol.">
        <title>101 Dothideomycetes genomes: a test case for predicting lifestyles and emergence of pathogens.</title>
        <authorList>
            <person name="Haridas S."/>
            <person name="Albert R."/>
            <person name="Binder M."/>
            <person name="Bloem J."/>
            <person name="Labutti K."/>
            <person name="Salamov A."/>
            <person name="Andreopoulos B."/>
            <person name="Baker S."/>
            <person name="Barry K."/>
            <person name="Bills G."/>
            <person name="Bluhm B."/>
            <person name="Cannon C."/>
            <person name="Castanera R."/>
            <person name="Culley D."/>
            <person name="Daum C."/>
            <person name="Ezra D."/>
            <person name="Gonzalez J."/>
            <person name="Henrissat B."/>
            <person name="Kuo A."/>
            <person name="Liang C."/>
            <person name="Lipzen A."/>
            <person name="Lutzoni F."/>
            <person name="Magnuson J."/>
            <person name="Mondo S."/>
            <person name="Nolan M."/>
            <person name="Ohm R."/>
            <person name="Pangilinan J."/>
            <person name="Park H.-J."/>
            <person name="Ramirez L."/>
            <person name="Alfaro M."/>
            <person name="Sun H."/>
            <person name="Tritt A."/>
            <person name="Yoshinaga Y."/>
            <person name="Zwiers L.-H."/>
            <person name="Turgeon B."/>
            <person name="Goodwin S."/>
            <person name="Spatafora J."/>
            <person name="Crous P."/>
            <person name="Grigoriev I."/>
        </authorList>
    </citation>
    <scope>NUCLEOTIDE SEQUENCE</scope>
    <source>
        <strain evidence="6">CBS 115976</strain>
    </source>
</reference>
<evidence type="ECO:0000256" key="2">
    <source>
        <dbReference type="ARBA" id="ARBA00004496"/>
    </source>
</evidence>
<dbReference type="InterPro" id="IPR039924">
    <property type="entry name" value="ICln/Lot5/Saf5"/>
</dbReference>
<dbReference type="GO" id="GO:0000387">
    <property type="term" value="P:spliceosomal snRNP assembly"/>
    <property type="evidence" value="ECO:0007669"/>
    <property type="project" value="TreeGrafter"/>
</dbReference>
<comment type="subcellular location">
    <subcellularLocation>
        <location evidence="2">Cytoplasm</location>
    </subcellularLocation>
    <subcellularLocation>
        <location evidence="1">Nucleus</location>
    </subcellularLocation>
</comment>
<evidence type="ECO:0008006" key="8">
    <source>
        <dbReference type="Google" id="ProtNLM"/>
    </source>
</evidence>
<feature type="region of interest" description="Disordered" evidence="5">
    <location>
        <begin position="237"/>
        <end position="267"/>
    </location>
</feature>
<dbReference type="GO" id="GO:0005681">
    <property type="term" value="C:spliceosomal complex"/>
    <property type="evidence" value="ECO:0007669"/>
    <property type="project" value="TreeGrafter"/>
</dbReference>
<evidence type="ECO:0000256" key="3">
    <source>
        <dbReference type="ARBA" id="ARBA00022490"/>
    </source>
</evidence>
<dbReference type="Gene3D" id="2.30.29.30">
    <property type="entry name" value="Pleckstrin-homology domain (PH domain)/Phosphotyrosine-binding domain (PTB)"/>
    <property type="match status" value="1"/>
</dbReference>
<evidence type="ECO:0000313" key="7">
    <source>
        <dbReference type="Proteomes" id="UP000799302"/>
    </source>
</evidence>
<proteinExistence type="predicted"/>
<keyword evidence="4" id="KW-0539">Nucleus</keyword>
<dbReference type="EMBL" id="MU004244">
    <property type="protein sequence ID" value="KAF2663785.1"/>
    <property type="molecule type" value="Genomic_DNA"/>
</dbReference>
<accession>A0A6A6TUP1</accession>
<dbReference type="AlphaFoldDB" id="A0A6A6TUP1"/>
<evidence type="ECO:0000313" key="6">
    <source>
        <dbReference type="EMBL" id="KAF2663785.1"/>
    </source>
</evidence>
<organism evidence="6 7">
    <name type="scientific">Microthyrium microscopicum</name>
    <dbReference type="NCBI Taxonomy" id="703497"/>
    <lineage>
        <taxon>Eukaryota</taxon>
        <taxon>Fungi</taxon>
        <taxon>Dikarya</taxon>
        <taxon>Ascomycota</taxon>
        <taxon>Pezizomycotina</taxon>
        <taxon>Dothideomycetes</taxon>
        <taxon>Dothideomycetes incertae sedis</taxon>
        <taxon>Microthyriales</taxon>
        <taxon>Microthyriaceae</taxon>
        <taxon>Microthyrium</taxon>
    </lineage>
</organism>
<gene>
    <name evidence="6" type="ORF">BT63DRAFT_483958</name>
</gene>
<dbReference type="OrthoDB" id="19714at2759"/>
<keyword evidence="7" id="KW-1185">Reference proteome</keyword>
<feature type="compositionally biased region" description="Basic and acidic residues" evidence="5">
    <location>
        <begin position="254"/>
        <end position="267"/>
    </location>
</feature>
<keyword evidence="3" id="KW-0963">Cytoplasm</keyword>